<keyword evidence="10" id="KW-1185">Reference proteome</keyword>
<dbReference type="GO" id="GO:0005886">
    <property type="term" value="C:plasma membrane"/>
    <property type="evidence" value="ECO:0007669"/>
    <property type="project" value="UniProtKB-SubCell"/>
</dbReference>
<dbReference type="GO" id="GO:0022857">
    <property type="term" value="F:transmembrane transporter activity"/>
    <property type="evidence" value="ECO:0007669"/>
    <property type="project" value="TreeGrafter"/>
</dbReference>
<dbReference type="Proteomes" id="UP000564496">
    <property type="component" value="Unassembled WGS sequence"/>
</dbReference>
<dbReference type="InterPro" id="IPR003838">
    <property type="entry name" value="ABC3_permease_C"/>
</dbReference>
<feature type="transmembrane region" description="Helical" evidence="7">
    <location>
        <begin position="607"/>
        <end position="630"/>
    </location>
</feature>
<evidence type="ECO:0000256" key="5">
    <source>
        <dbReference type="ARBA" id="ARBA00023136"/>
    </source>
</evidence>
<dbReference type="Pfam" id="PF02687">
    <property type="entry name" value="FtsX"/>
    <property type="match status" value="2"/>
</dbReference>
<feature type="transmembrane region" description="Helical" evidence="7">
    <location>
        <begin position="299"/>
        <end position="322"/>
    </location>
</feature>
<keyword evidence="3 7" id="KW-0812">Transmembrane</keyword>
<proteinExistence type="inferred from homology"/>
<feature type="domain" description="ABC3 transporter permease C-terminal" evidence="8">
    <location>
        <begin position="525"/>
        <end position="633"/>
    </location>
</feature>
<evidence type="ECO:0000256" key="7">
    <source>
        <dbReference type="SAM" id="Phobius"/>
    </source>
</evidence>
<evidence type="ECO:0000313" key="10">
    <source>
        <dbReference type="Proteomes" id="UP000564496"/>
    </source>
</evidence>
<feature type="transmembrane region" description="Helical" evidence="7">
    <location>
        <begin position="76"/>
        <end position="101"/>
    </location>
</feature>
<feature type="transmembrane region" description="Helical" evidence="7">
    <location>
        <begin position="242"/>
        <end position="267"/>
    </location>
</feature>
<comment type="caution">
    <text evidence="9">The sequence shown here is derived from an EMBL/GenBank/DDBJ whole genome shotgun (WGS) entry which is preliminary data.</text>
</comment>
<evidence type="ECO:0000256" key="2">
    <source>
        <dbReference type="ARBA" id="ARBA00022475"/>
    </source>
</evidence>
<dbReference type="InterPro" id="IPR050250">
    <property type="entry name" value="Macrolide_Exporter_MacB"/>
</dbReference>
<comment type="similarity">
    <text evidence="6">Belongs to the ABC-4 integral membrane protein family.</text>
</comment>
<feature type="transmembrane region" description="Helical" evidence="7">
    <location>
        <begin position="122"/>
        <end position="151"/>
    </location>
</feature>
<feature type="transmembrane region" description="Helical" evidence="7">
    <location>
        <begin position="214"/>
        <end position="236"/>
    </location>
</feature>
<evidence type="ECO:0000259" key="8">
    <source>
        <dbReference type="Pfam" id="PF02687"/>
    </source>
</evidence>
<evidence type="ECO:0000256" key="3">
    <source>
        <dbReference type="ARBA" id="ARBA00022692"/>
    </source>
</evidence>
<comment type="subcellular location">
    <subcellularLocation>
        <location evidence="1">Cell membrane</location>
        <topology evidence="1">Multi-pass membrane protein</topology>
    </subcellularLocation>
</comment>
<evidence type="ECO:0000256" key="6">
    <source>
        <dbReference type="ARBA" id="ARBA00038076"/>
    </source>
</evidence>
<sequence length="637" mass="65450">MSERQRATVGPSIVSLAAHSLKTLRQSWPPYAGAAVALAGGIALITLATNMLGALGTATEGLDPQTRTQIDDLGSLFGIMAGISLFLALFVVSSTFGFVVATRRRELGLLRLLGATPRQVRTLLLGEALAVAAVGTAAGCLLGTAVTVPVLHVLHRAGVTPVLLAMPSQSTGWAIAASCGVGVALVGAWRAGVRAGRTQPVEALREAVLERRHPSVVQALVGLTAAGALLATAVLAPQMPLLFALLVGMFLPIVAVIGANAVGGLLYTELAAYAGATVAGRDPAAHLARDLARTSSRMTAAVAAPVVAIMAVAGSMVLAVGATADWSEGADRAALRSELVVEQAERPERIQDLPGVGVSDVRRTAQVGFGGGPEDVEVVDVASAAATRSLKATQGSLDDLHGRAMAVTASYVTDLGGRIGQTRRMRIDGRVVKVRLVAVVPDAPNLWSDIIVPDDLRRIDRVARDTGTVFVRTDAGADVAGTARSIRETGAEVSTGEEWVGAVSAEAREMNTVVLWVMLGPAGVYAAIAAVNAVLIGASQRRRQTATARLVGATPAQVRRTALWETAFTGAGALLVGGAVTAFTGWLMRQAVVRDVPGAPLTFPWQALSGITAACLVVLLAAAVAGAYTLRGEEAPE</sequence>
<evidence type="ECO:0000313" key="9">
    <source>
        <dbReference type="EMBL" id="NYI77810.1"/>
    </source>
</evidence>
<reference evidence="9 10" key="1">
    <citation type="submission" date="2020-07" db="EMBL/GenBank/DDBJ databases">
        <title>Sequencing the genomes of 1000 actinobacteria strains.</title>
        <authorList>
            <person name="Klenk H.-P."/>
        </authorList>
    </citation>
    <scope>NUCLEOTIDE SEQUENCE [LARGE SCALE GENOMIC DNA]</scope>
    <source>
        <strain evidence="9 10">DSM 26487</strain>
    </source>
</reference>
<dbReference type="PANTHER" id="PTHR30572">
    <property type="entry name" value="MEMBRANE COMPONENT OF TRANSPORTER-RELATED"/>
    <property type="match status" value="1"/>
</dbReference>
<name>A0A7Z0ISF3_9ACTN</name>
<evidence type="ECO:0000256" key="1">
    <source>
        <dbReference type="ARBA" id="ARBA00004651"/>
    </source>
</evidence>
<protein>
    <submittedName>
        <fullName evidence="9">Putative ABC transport system permease protein</fullName>
    </submittedName>
</protein>
<keyword evidence="4 7" id="KW-1133">Transmembrane helix</keyword>
<gene>
    <name evidence="9" type="ORF">BJ988_002458</name>
</gene>
<feature type="transmembrane region" description="Helical" evidence="7">
    <location>
        <begin position="513"/>
        <end position="535"/>
    </location>
</feature>
<feature type="transmembrane region" description="Helical" evidence="7">
    <location>
        <begin position="171"/>
        <end position="193"/>
    </location>
</feature>
<keyword evidence="2" id="KW-1003">Cell membrane</keyword>
<feature type="transmembrane region" description="Helical" evidence="7">
    <location>
        <begin position="31"/>
        <end position="56"/>
    </location>
</feature>
<accession>A0A7Z0ISF3</accession>
<dbReference type="PANTHER" id="PTHR30572:SF4">
    <property type="entry name" value="ABC TRANSPORTER PERMEASE YTRF"/>
    <property type="match status" value="1"/>
</dbReference>
<feature type="transmembrane region" description="Helical" evidence="7">
    <location>
        <begin position="567"/>
        <end position="587"/>
    </location>
</feature>
<keyword evidence="5 7" id="KW-0472">Membrane</keyword>
<dbReference type="EMBL" id="JACBZR010000001">
    <property type="protein sequence ID" value="NYI77810.1"/>
    <property type="molecule type" value="Genomic_DNA"/>
</dbReference>
<evidence type="ECO:0000256" key="4">
    <source>
        <dbReference type="ARBA" id="ARBA00022989"/>
    </source>
</evidence>
<organism evidence="9 10">
    <name type="scientific">Nocardioides panzhihuensis</name>
    <dbReference type="NCBI Taxonomy" id="860243"/>
    <lineage>
        <taxon>Bacteria</taxon>
        <taxon>Bacillati</taxon>
        <taxon>Actinomycetota</taxon>
        <taxon>Actinomycetes</taxon>
        <taxon>Propionibacteriales</taxon>
        <taxon>Nocardioidaceae</taxon>
        <taxon>Nocardioides</taxon>
    </lineage>
</organism>
<feature type="domain" description="ABC3 transporter permease C-terminal" evidence="8">
    <location>
        <begin position="79"/>
        <end position="184"/>
    </location>
</feature>
<dbReference type="AlphaFoldDB" id="A0A7Z0ISF3"/>
<dbReference type="RefSeq" id="WP_179658252.1">
    <property type="nucleotide sequence ID" value="NZ_JACBZR010000001.1"/>
</dbReference>